<dbReference type="AlphaFoldDB" id="A0A0A9B799"/>
<evidence type="ECO:0000256" key="1">
    <source>
        <dbReference type="SAM" id="Phobius"/>
    </source>
</evidence>
<sequence>MFSTCGYWFNILHISCYTLERVVIVLMLLPS</sequence>
<reference evidence="2" key="1">
    <citation type="submission" date="2014-09" db="EMBL/GenBank/DDBJ databases">
        <authorList>
            <person name="Magalhaes I.L.F."/>
            <person name="Oliveira U."/>
            <person name="Santos F.R."/>
            <person name="Vidigal T.H.D.A."/>
            <person name="Brescovit A.D."/>
            <person name="Santos A.J."/>
        </authorList>
    </citation>
    <scope>NUCLEOTIDE SEQUENCE</scope>
    <source>
        <tissue evidence="2">Shoot tissue taken approximately 20 cm above the soil surface</tissue>
    </source>
</reference>
<evidence type="ECO:0000313" key="2">
    <source>
        <dbReference type="EMBL" id="JAD58023.1"/>
    </source>
</evidence>
<keyword evidence="1" id="KW-0812">Transmembrane</keyword>
<keyword evidence="1" id="KW-0472">Membrane</keyword>
<organism evidence="2">
    <name type="scientific">Arundo donax</name>
    <name type="common">Giant reed</name>
    <name type="synonym">Donax arundinaceus</name>
    <dbReference type="NCBI Taxonomy" id="35708"/>
    <lineage>
        <taxon>Eukaryota</taxon>
        <taxon>Viridiplantae</taxon>
        <taxon>Streptophyta</taxon>
        <taxon>Embryophyta</taxon>
        <taxon>Tracheophyta</taxon>
        <taxon>Spermatophyta</taxon>
        <taxon>Magnoliopsida</taxon>
        <taxon>Liliopsida</taxon>
        <taxon>Poales</taxon>
        <taxon>Poaceae</taxon>
        <taxon>PACMAD clade</taxon>
        <taxon>Arundinoideae</taxon>
        <taxon>Arundineae</taxon>
        <taxon>Arundo</taxon>
    </lineage>
</organism>
<protein>
    <submittedName>
        <fullName evidence="2">Uncharacterized protein</fullName>
    </submittedName>
</protein>
<name>A0A0A9B799_ARUDO</name>
<proteinExistence type="predicted"/>
<dbReference type="EMBL" id="GBRH01239872">
    <property type="protein sequence ID" value="JAD58023.1"/>
    <property type="molecule type" value="Transcribed_RNA"/>
</dbReference>
<reference evidence="2" key="2">
    <citation type="journal article" date="2015" name="Data Brief">
        <title>Shoot transcriptome of the giant reed, Arundo donax.</title>
        <authorList>
            <person name="Barrero R.A."/>
            <person name="Guerrero F.D."/>
            <person name="Moolhuijzen P."/>
            <person name="Goolsby J.A."/>
            <person name="Tidwell J."/>
            <person name="Bellgard S.E."/>
            <person name="Bellgard M.I."/>
        </authorList>
    </citation>
    <scope>NUCLEOTIDE SEQUENCE</scope>
    <source>
        <tissue evidence="2">Shoot tissue taken approximately 20 cm above the soil surface</tissue>
    </source>
</reference>
<accession>A0A0A9B799</accession>
<feature type="transmembrane region" description="Helical" evidence="1">
    <location>
        <begin position="6"/>
        <end position="29"/>
    </location>
</feature>
<keyword evidence="1" id="KW-1133">Transmembrane helix</keyword>